<dbReference type="STRING" id="1798481.A2678_00475"/>
<feature type="transmembrane region" description="Helical" evidence="1">
    <location>
        <begin position="100"/>
        <end position="118"/>
    </location>
</feature>
<dbReference type="Pfam" id="PF14325">
    <property type="entry name" value="DUF4383"/>
    <property type="match status" value="1"/>
</dbReference>
<reference evidence="2 3" key="1">
    <citation type="journal article" date="2016" name="Nat. Commun.">
        <title>Thousands of microbial genomes shed light on interconnected biogeochemical processes in an aquifer system.</title>
        <authorList>
            <person name="Anantharaman K."/>
            <person name="Brown C.T."/>
            <person name="Hug L.A."/>
            <person name="Sharon I."/>
            <person name="Castelle C.J."/>
            <person name="Probst A.J."/>
            <person name="Thomas B.C."/>
            <person name="Singh A."/>
            <person name="Wilkins M.J."/>
            <person name="Karaoz U."/>
            <person name="Brodie E.L."/>
            <person name="Williams K.H."/>
            <person name="Hubbard S.S."/>
            <person name="Banfield J.F."/>
        </authorList>
    </citation>
    <scope>NUCLEOTIDE SEQUENCE [LARGE SCALE GENOMIC DNA]</scope>
</reference>
<evidence type="ECO:0000256" key="1">
    <source>
        <dbReference type="SAM" id="Phobius"/>
    </source>
</evidence>
<keyword evidence="1" id="KW-0812">Transmembrane</keyword>
<protein>
    <recommendedName>
        <fullName evidence="4">DUF4383 domain-containing protein</fullName>
    </recommendedName>
</protein>
<dbReference type="Proteomes" id="UP000178815">
    <property type="component" value="Unassembled WGS sequence"/>
</dbReference>
<sequence length="119" mass="12657">MAKRPVLLVGVIFLLLGLLGFVSNPLIGENALFASDTVHNLIHVIIGVILLAVAYWSSENYLLWLKIVGVALFLLGAIGLATVPSLGGTLLGIFHTNGEYNWFHVIAGAVVFIAGVYGK</sequence>
<feature type="transmembrane region" description="Helical" evidence="1">
    <location>
        <begin position="68"/>
        <end position="94"/>
    </location>
</feature>
<proteinExistence type="predicted"/>
<accession>A0A1F6CIZ3</accession>
<evidence type="ECO:0000313" key="3">
    <source>
        <dbReference type="Proteomes" id="UP000178815"/>
    </source>
</evidence>
<evidence type="ECO:0008006" key="4">
    <source>
        <dbReference type="Google" id="ProtNLM"/>
    </source>
</evidence>
<name>A0A1F6CIZ3_9BACT</name>
<comment type="caution">
    <text evidence="2">The sequence shown here is derived from an EMBL/GenBank/DDBJ whole genome shotgun (WGS) entry which is preliminary data.</text>
</comment>
<feature type="transmembrane region" description="Helical" evidence="1">
    <location>
        <begin position="38"/>
        <end position="56"/>
    </location>
</feature>
<dbReference type="AlphaFoldDB" id="A0A1F6CIZ3"/>
<dbReference type="EMBL" id="MFKU01000007">
    <property type="protein sequence ID" value="OGG48842.1"/>
    <property type="molecule type" value="Genomic_DNA"/>
</dbReference>
<keyword evidence="1" id="KW-1133">Transmembrane helix</keyword>
<keyword evidence="1" id="KW-0472">Membrane</keyword>
<evidence type="ECO:0000313" key="2">
    <source>
        <dbReference type="EMBL" id="OGG48842.1"/>
    </source>
</evidence>
<organism evidence="2 3">
    <name type="scientific">Candidatus Kaiserbacteria bacterium RIFCSPHIGHO2_01_FULL_53_31</name>
    <dbReference type="NCBI Taxonomy" id="1798481"/>
    <lineage>
        <taxon>Bacteria</taxon>
        <taxon>Candidatus Kaiseribacteriota</taxon>
    </lineage>
</organism>
<gene>
    <name evidence="2" type="ORF">A2678_00475</name>
</gene>